<dbReference type="RefSeq" id="WP_379663342.1">
    <property type="nucleotide sequence ID" value="NZ_JBHUDG010000020.1"/>
</dbReference>
<reference evidence="2" key="1">
    <citation type="journal article" date="2019" name="Int. J. Syst. Evol. Microbiol.">
        <title>The Global Catalogue of Microorganisms (GCM) 10K type strain sequencing project: providing services to taxonomists for standard genome sequencing and annotation.</title>
        <authorList>
            <consortium name="The Broad Institute Genomics Platform"/>
            <consortium name="The Broad Institute Genome Sequencing Center for Infectious Disease"/>
            <person name="Wu L."/>
            <person name="Ma J."/>
        </authorList>
    </citation>
    <scope>NUCLEOTIDE SEQUENCE [LARGE SCALE GENOMIC DNA]</scope>
    <source>
        <strain evidence="2">CCUG 53762</strain>
    </source>
</reference>
<evidence type="ECO:0000313" key="2">
    <source>
        <dbReference type="Proteomes" id="UP001597118"/>
    </source>
</evidence>
<comment type="caution">
    <text evidence="1">The sequence shown here is derived from an EMBL/GenBank/DDBJ whole genome shotgun (WGS) entry which is preliminary data.</text>
</comment>
<dbReference type="InterPro" id="IPR036163">
    <property type="entry name" value="HMA_dom_sf"/>
</dbReference>
<name>A0ABW4IE14_9SPHI</name>
<dbReference type="Gene3D" id="3.30.70.100">
    <property type="match status" value="1"/>
</dbReference>
<organism evidence="1 2">
    <name type="scientific">Pseudopedobacter beijingensis</name>
    <dbReference type="NCBI Taxonomy" id="1207056"/>
    <lineage>
        <taxon>Bacteria</taxon>
        <taxon>Pseudomonadati</taxon>
        <taxon>Bacteroidota</taxon>
        <taxon>Sphingobacteriia</taxon>
        <taxon>Sphingobacteriales</taxon>
        <taxon>Sphingobacteriaceae</taxon>
        <taxon>Pseudopedobacter</taxon>
    </lineage>
</organism>
<dbReference type="EMBL" id="JBHUDG010000020">
    <property type="protein sequence ID" value="MFD1630973.1"/>
    <property type="molecule type" value="Genomic_DNA"/>
</dbReference>
<dbReference type="SUPFAM" id="SSF55008">
    <property type="entry name" value="HMA, heavy metal-associated domain"/>
    <property type="match status" value="1"/>
</dbReference>
<gene>
    <name evidence="1" type="ORF">ACFSAH_13880</name>
</gene>
<dbReference type="Proteomes" id="UP001597118">
    <property type="component" value="Unassembled WGS sequence"/>
</dbReference>
<sequence length="74" mass="8581">MLNETHILLFKTSVTNLTERERIQASLDKHPHIISWTVDLSDEDFVLRVVATESNHQFIISMVEDCGFHCQILN</sequence>
<keyword evidence="2" id="KW-1185">Reference proteome</keyword>
<evidence type="ECO:0000313" key="1">
    <source>
        <dbReference type="EMBL" id="MFD1630973.1"/>
    </source>
</evidence>
<proteinExistence type="predicted"/>
<accession>A0ABW4IE14</accession>
<protein>
    <submittedName>
        <fullName evidence="1">Uncharacterized protein</fullName>
    </submittedName>
</protein>